<evidence type="ECO:0000313" key="1">
    <source>
        <dbReference type="Proteomes" id="UP000694844"/>
    </source>
</evidence>
<sequence length="171" mass="19195">MGNCRYVKYDRTQLKCDLFGTEDAEFDVHYEDRLQNVALGASGYPSSTPAYGYSFSYAVDGITDNTELVAGTGLQEFPYLVVDLGKPFAVDRVEIYGSDISIIHDIEVRVGMTDNWESMEFCHFFGGYYEEKIEGSCDYCSKGQYVIFKIAPVDSGSVDILVVKELKVYGR</sequence>
<dbReference type="SUPFAM" id="SSF49785">
    <property type="entry name" value="Galactose-binding domain-like"/>
    <property type="match status" value="1"/>
</dbReference>
<accession>A0A8B8BXI5</accession>
<dbReference type="PANTHER" id="PTHR45713:SF6">
    <property type="entry name" value="F5_8 TYPE C DOMAIN-CONTAINING PROTEIN"/>
    <property type="match status" value="1"/>
</dbReference>
<keyword evidence="1" id="KW-1185">Reference proteome</keyword>
<dbReference type="PANTHER" id="PTHR45713">
    <property type="entry name" value="FTP DOMAIN-CONTAINING PROTEIN"/>
    <property type="match status" value="1"/>
</dbReference>
<evidence type="ECO:0000313" key="2">
    <source>
        <dbReference type="RefSeq" id="XP_022308097.1"/>
    </source>
</evidence>
<dbReference type="GeneID" id="111114101"/>
<dbReference type="Proteomes" id="UP000694844">
    <property type="component" value="Chromosome 9"/>
</dbReference>
<dbReference type="InterPro" id="IPR051941">
    <property type="entry name" value="BG_Antigen-Binding_Lectin"/>
</dbReference>
<dbReference type="KEGG" id="cvn:111114101"/>
<protein>
    <submittedName>
        <fullName evidence="2">Uncharacterized protein LOC111114101</fullName>
    </submittedName>
</protein>
<dbReference type="InterPro" id="IPR008979">
    <property type="entry name" value="Galactose-bd-like_sf"/>
</dbReference>
<name>A0A8B8BXI5_CRAVI</name>
<dbReference type="AlphaFoldDB" id="A0A8B8BXI5"/>
<reference evidence="2" key="1">
    <citation type="submission" date="2025-08" db="UniProtKB">
        <authorList>
            <consortium name="RefSeq"/>
        </authorList>
    </citation>
    <scope>IDENTIFICATION</scope>
    <source>
        <tissue evidence="2">Whole sample</tissue>
    </source>
</reference>
<proteinExistence type="predicted"/>
<organism evidence="1 2">
    <name type="scientific">Crassostrea virginica</name>
    <name type="common">Eastern oyster</name>
    <dbReference type="NCBI Taxonomy" id="6565"/>
    <lineage>
        <taxon>Eukaryota</taxon>
        <taxon>Metazoa</taxon>
        <taxon>Spiralia</taxon>
        <taxon>Lophotrochozoa</taxon>
        <taxon>Mollusca</taxon>
        <taxon>Bivalvia</taxon>
        <taxon>Autobranchia</taxon>
        <taxon>Pteriomorphia</taxon>
        <taxon>Ostreida</taxon>
        <taxon>Ostreoidea</taxon>
        <taxon>Ostreidae</taxon>
        <taxon>Crassostrea</taxon>
    </lineage>
</organism>
<dbReference type="Gene3D" id="2.60.120.260">
    <property type="entry name" value="Galactose-binding domain-like"/>
    <property type="match status" value="1"/>
</dbReference>
<dbReference type="RefSeq" id="XP_022308097.1">
    <property type="nucleotide sequence ID" value="XM_022452389.1"/>
</dbReference>
<dbReference type="OrthoDB" id="6132992at2759"/>
<gene>
    <name evidence="2" type="primary">LOC111114101</name>
</gene>